<keyword evidence="2" id="KW-1185">Reference proteome</keyword>
<evidence type="ECO:0000313" key="2">
    <source>
        <dbReference type="Proteomes" id="UP001497497"/>
    </source>
</evidence>
<accession>A0AAV2HP84</accession>
<organism evidence="1 2">
    <name type="scientific">Lymnaea stagnalis</name>
    <name type="common">Great pond snail</name>
    <name type="synonym">Helix stagnalis</name>
    <dbReference type="NCBI Taxonomy" id="6523"/>
    <lineage>
        <taxon>Eukaryota</taxon>
        <taxon>Metazoa</taxon>
        <taxon>Spiralia</taxon>
        <taxon>Lophotrochozoa</taxon>
        <taxon>Mollusca</taxon>
        <taxon>Gastropoda</taxon>
        <taxon>Heterobranchia</taxon>
        <taxon>Euthyneura</taxon>
        <taxon>Panpulmonata</taxon>
        <taxon>Hygrophila</taxon>
        <taxon>Lymnaeoidea</taxon>
        <taxon>Lymnaeidae</taxon>
        <taxon>Lymnaea</taxon>
    </lineage>
</organism>
<comment type="caution">
    <text evidence="1">The sequence shown here is derived from an EMBL/GenBank/DDBJ whole genome shotgun (WGS) entry which is preliminary data.</text>
</comment>
<sequence>SSCNTPTPHPPEERLPKSYIEDWVNQAKTYTCETLQQEPRTQGSDLNSVKSKPVYEEVASIHNYTRRASSVEGQSNLTTEVNHDDGTRTTLILPVAAKLKLPPQ</sequence>
<dbReference type="EMBL" id="CAXITT010000162">
    <property type="protein sequence ID" value="CAL1534146.1"/>
    <property type="molecule type" value="Genomic_DNA"/>
</dbReference>
<protein>
    <submittedName>
        <fullName evidence="1">Uncharacterized protein</fullName>
    </submittedName>
</protein>
<evidence type="ECO:0000313" key="1">
    <source>
        <dbReference type="EMBL" id="CAL1534146.1"/>
    </source>
</evidence>
<dbReference type="AlphaFoldDB" id="A0AAV2HP84"/>
<name>A0AAV2HP84_LYMST</name>
<gene>
    <name evidence="1" type="ORF">GSLYS_00008106001</name>
</gene>
<feature type="non-terminal residue" evidence="1">
    <location>
        <position position="104"/>
    </location>
</feature>
<proteinExistence type="predicted"/>
<feature type="non-terminal residue" evidence="1">
    <location>
        <position position="1"/>
    </location>
</feature>
<dbReference type="Proteomes" id="UP001497497">
    <property type="component" value="Unassembled WGS sequence"/>
</dbReference>
<reference evidence="1 2" key="1">
    <citation type="submission" date="2024-04" db="EMBL/GenBank/DDBJ databases">
        <authorList>
            <consortium name="Genoscope - CEA"/>
            <person name="William W."/>
        </authorList>
    </citation>
    <scope>NUCLEOTIDE SEQUENCE [LARGE SCALE GENOMIC DNA]</scope>
</reference>